<dbReference type="PANTHER" id="PTHR24300:SF417">
    <property type="entry name" value="CYTOCHROME P450 508B1-RELATED"/>
    <property type="match status" value="1"/>
</dbReference>
<dbReference type="GO" id="GO:0004497">
    <property type="term" value="F:monooxygenase activity"/>
    <property type="evidence" value="ECO:0007669"/>
    <property type="project" value="UniProtKB-KW"/>
</dbReference>
<dbReference type="RefSeq" id="XP_020426687.1">
    <property type="nucleotide sequence ID" value="XM_020571098.1"/>
</dbReference>
<keyword evidence="8" id="KW-1185">Reference proteome</keyword>
<dbReference type="InterPro" id="IPR017972">
    <property type="entry name" value="Cyt_P450_CS"/>
</dbReference>
<feature type="binding site" description="axial binding residue" evidence="5">
    <location>
        <position position="427"/>
    </location>
    <ligand>
        <name>heme</name>
        <dbReference type="ChEBI" id="CHEBI:30413"/>
    </ligand>
    <ligandPart>
        <name>Fe</name>
        <dbReference type="ChEBI" id="CHEBI:18248"/>
    </ligandPart>
</feature>
<evidence type="ECO:0000313" key="8">
    <source>
        <dbReference type="Proteomes" id="UP000001396"/>
    </source>
</evidence>
<keyword evidence="6" id="KW-0560">Oxidoreductase</keyword>
<evidence type="ECO:0000256" key="5">
    <source>
        <dbReference type="PIRSR" id="PIRSR602401-1"/>
    </source>
</evidence>
<dbReference type="Proteomes" id="UP000001396">
    <property type="component" value="Unassembled WGS sequence"/>
</dbReference>
<comment type="similarity">
    <text evidence="2 6">Belongs to the cytochrome P450 family.</text>
</comment>
<evidence type="ECO:0000256" key="4">
    <source>
        <dbReference type="ARBA" id="ARBA00023004"/>
    </source>
</evidence>
<comment type="caution">
    <text evidence="7">The sequence shown here is derived from an EMBL/GenBank/DDBJ whole genome shotgun (WGS) entry which is preliminary data.</text>
</comment>
<dbReference type="GO" id="GO:0020037">
    <property type="term" value="F:heme binding"/>
    <property type="evidence" value="ECO:0007669"/>
    <property type="project" value="InterPro"/>
</dbReference>
<dbReference type="PRINTS" id="PR00385">
    <property type="entry name" value="P450"/>
</dbReference>
<dbReference type="GeneID" id="31355585"/>
<accession>D3BVQ0</accession>
<dbReference type="OMA" id="IPNIWVM"/>
<reference evidence="7 8" key="1">
    <citation type="journal article" date="2011" name="Genome Res.">
        <title>Phylogeny-wide analysis of social amoeba genomes highlights ancient origins for complex intercellular communication.</title>
        <authorList>
            <person name="Heidel A.J."/>
            <person name="Lawal H.M."/>
            <person name="Felder M."/>
            <person name="Schilde C."/>
            <person name="Helps N.R."/>
            <person name="Tunggal B."/>
            <person name="Rivero F."/>
            <person name="John U."/>
            <person name="Schleicher M."/>
            <person name="Eichinger L."/>
            <person name="Platzer M."/>
            <person name="Noegel A.A."/>
            <person name="Schaap P."/>
            <person name="Gloeckner G."/>
        </authorList>
    </citation>
    <scope>NUCLEOTIDE SEQUENCE [LARGE SCALE GENOMIC DNA]</scope>
    <source>
        <strain evidence="8">ATCC 26659 / Pp 5 / PN500</strain>
    </source>
</reference>
<organism evidence="7 8">
    <name type="scientific">Heterostelium pallidum (strain ATCC 26659 / Pp 5 / PN500)</name>
    <name type="common">Cellular slime mold</name>
    <name type="synonym">Polysphondylium pallidum</name>
    <dbReference type="NCBI Taxonomy" id="670386"/>
    <lineage>
        <taxon>Eukaryota</taxon>
        <taxon>Amoebozoa</taxon>
        <taxon>Evosea</taxon>
        <taxon>Eumycetozoa</taxon>
        <taxon>Dictyostelia</taxon>
        <taxon>Acytosteliales</taxon>
        <taxon>Acytosteliaceae</taxon>
        <taxon>Heterostelium</taxon>
    </lineage>
</organism>
<evidence type="ECO:0000256" key="3">
    <source>
        <dbReference type="ARBA" id="ARBA00022723"/>
    </source>
</evidence>
<comment type="cofactor">
    <cofactor evidence="5">
        <name>heme</name>
        <dbReference type="ChEBI" id="CHEBI:30413"/>
    </cofactor>
</comment>
<proteinExistence type="inferred from homology"/>
<comment type="subcellular location">
    <subcellularLocation>
        <location evidence="1">Membrane</location>
        <topology evidence="1">Single-pass membrane protein</topology>
    </subcellularLocation>
</comment>
<dbReference type="PROSITE" id="PS00086">
    <property type="entry name" value="CYTOCHROME_P450"/>
    <property type="match status" value="1"/>
</dbReference>
<dbReference type="Pfam" id="PF00067">
    <property type="entry name" value="p450"/>
    <property type="match status" value="1"/>
</dbReference>
<dbReference type="PRINTS" id="PR00463">
    <property type="entry name" value="EP450I"/>
</dbReference>
<keyword evidence="3 5" id="KW-0479">Metal-binding</keyword>
<keyword evidence="5 6" id="KW-0349">Heme</keyword>
<protein>
    <submittedName>
        <fullName evidence="7">Cytochrome P450 family protein</fullName>
    </submittedName>
</protein>
<dbReference type="InterPro" id="IPR002401">
    <property type="entry name" value="Cyt_P450_E_grp-I"/>
</dbReference>
<gene>
    <name evidence="7" type="ORF">PPL_00051</name>
</gene>
<dbReference type="InterPro" id="IPR036396">
    <property type="entry name" value="Cyt_P450_sf"/>
</dbReference>
<dbReference type="EMBL" id="ADBJ01000063">
    <property type="protein sequence ID" value="EFA74553.1"/>
    <property type="molecule type" value="Genomic_DNA"/>
</dbReference>
<evidence type="ECO:0000256" key="2">
    <source>
        <dbReference type="ARBA" id="ARBA00010617"/>
    </source>
</evidence>
<dbReference type="GO" id="GO:0016020">
    <property type="term" value="C:membrane"/>
    <property type="evidence" value="ECO:0007669"/>
    <property type="project" value="UniProtKB-SubCell"/>
</dbReference>
<sequence length="488" mass="56829">MNLISLLIITVVFFMVNSFIKKNFNSKDKLIGPWELPILGSLLYFGNRSDKYGDFKMYMGDYRTVVLADPMKIREVWVKNFDKFSDRPHLPTYEFFTCGFHDVSTADYSLWKNNRGIIANSFSKINLKVITPIIENQCKLLLKRMKEYQDSNEIFYPKNHLKKFSMNVMLKMVFSTEIPYDETVSCRTSEELGEPLNRVFETTGTGNLFDYIKSLHPLSMLYLKYSVGDDLNYIRSYIYELYQDHLLEIDTKKVRINIKSNFPRDLFDIIISADYPHDKENNIIGIGSDLIGVGTDTSSSSLTWFFLYMCNYPKVQEKAFRELQEVIGQDRQPHISDRINTPYVAALIKEILRIRPIAPLGVPRLCGEDFTIGDIHINQGDLVLMNIFAIHHNEKYWKDPKVFEPERFIDNNNAENWIPFGLGPRNCLGIKFFKVNRITNIECYKLLQYSMALDEIYLAITNILLNYKITSANGQLVDDTERKSVYPI</sequence>
<dbReference type="InterPro" id="IPR001128">
    <property type="entry name" value="Cyt_P450"/>
</dbReference>
<dbReference type="GO" id="GO:0016705">
    <property type="term" value="F:oxidoreductase activity, acting on paired donors, with incorporation or reduction of molecular oxygen"/>
    <property type="evidence" value="ECO:0007669"/>
    <property type="project" value="InterPro"/>
</dbReference>
<dbReference type="GO" id="GO:0005506">
    <property type="term" value="F:iron ion binding"/>
    <property type="evidence" value="ECO:0007669"/>
    <property type="project" value="InterPro"/>
</dbReference>
<dbReference type="AlphaFoldDB" id="D3BVQ0"/>
<dbReference type="CDD" id="cd20617">
    <property type="entry name" value="CYP1_2-like"/>
    <property type="match status" value="1"/>
</dbReference>
<dbReference type="InParanoid" id="D3BVQ0"/>
<keyword evidence="4 5" id="KW-0408">Iron</keyword>
<dbReference type="InterPro" id="IPR050182">
    <property type="entry name" value="Cytochrome_P450_fam2"/>
</dbReference>
<dbReference type="SUPFAM" id="SSF48264">
    <property type="entry name" value="Cytochrome P450"/>
    <property type="match status" value="1"/>
</dbReference>
<keyword evidence="6" id="KW-0503">Monooxygenase</keyword>
<evidence type="ECO:0000313" key="7">
    <source>
        <dbReference type="EMBL" id="EFA74553.1"/>
    </source>
</evidence>
<dbReference type="Gene3D" id="1.10.630.10">
    <property type="entry name" value="Cytochrome P450"/>
    <property type="match status" value="1"/>
</dbReference>
<dbReference type="STRING" id="670386.D3BVQ0"/>
<evidence type="ECO:0000256" key="6">
    <source>
        <dbReference type="RuleBase" id="RU000461"/>
    </source>
</evidence>
<evidence type="ECO:0000256" key="1">
    <source>
        <dbReference type="ARBA" id="ARBA00004167"/>
    </source>
</evidence>
<dbReference type="PANTHER" id="PTHR24300">
    <property type="entry name" value="CYTOCHROME P450 508A4-RELATED"/>
    <property type="match status" value="1"/>
</dbReference>
<name>D3BVQ0_HETP5</name>